<protein>
    <submittedName>
        <fullName evidence="1">Uncharacterized protein</fullName>
    </submittedName>
</protein>
<reference evidence="1" key="1">
    <citation type="submission" date="2023-02" db="EMBL/GenBank/DDBJ databases">
        <title>Kitasatospora phosalacinea NBRC 14627.</title>
        <authorList>
            <person name="Ichikawa N."/>
            <person name="Sato H."/>
            <person name="Tonouchi N."/>
        </authorList>
    </citation>
    <scope>NUCLEOTIDE SEQUENCE</scope>
    <source>
        <strain evidence="1">NBRC 14627</strain>
    </source>
</reference>
<accession>A0A9W6V3K3</accession>
<name>A0A9W6V3K3_9ACTN</name>
<sequence length="57" mass="5986">MEGAFSREYRAATACCTAVTFPTGFAALAVRGLPATVLLRGLSSGTFFTLEAVRTRA</sequence>
<evidence type="ECO:0000313" key="2">
    <source>
        <dbReference type="Proteomes" id="UP001165041"/>
    </source>
</evidence>
<evidence type="ECO:0000313" key="1">
    <source>
        <dbReference type="EMBL" id="GLW71180.1"/>
    </source>
</evidence>
<dbReference type="Proteomes" id="UP001165041">
    <property type="component" value="Unassembled WGS sequence"/>
</dbReference>
<gene>
    <name evidence="1" type="ORF">Kpho02_34790</name>
</gene>
<dbReference type="AlphaFoldDB" id="A0A9W6V3K3"/>
<proteinExistence type="predicted"/>
<organism evidence="1 2">
    <name type="scientific">Kitasatospora phosalacinea</name>
    <dbReference type="NCBI Taxonomy" id="2065"/>
    <lineage>
        <taxon>Bacteria</taxon>
        <taxon>Bacillati</taxon>
        <taxon>Actinomycetota</taxon>
        <taxon>Actinomycetes</taxon>
        <taxon>Kitasatosporales</taxon>
        <taxon>Streptomycetaceae</taxon>
        <taxon>Kitasatospora</taxon>
    </lineage>
</organism>
<dbReference type="EMBL" id="BSSA01000011">
    <property type="protein sequence ID" value="GLW71180.1"/>
    <property type="molecule type" value="Genomic_DNA"/>
</dbReference>
<dbReference type="RefSeq" id="WP_285736988.1">
    <property type="nucleotide sequence ID" value="NZ_BSSA01000011.1"/>
</dbReference>
<comment type="caution">
    <text evidence="1">The sequence shown here is derived from an EMBL/GenBank/DDBJ whole genome shotgun (WGS) entry which is preliminary data.</text>
</comment>